<dbReference type="GeneID" id="56349426"/>
<dbReference type="RefSeq" id="WP_047940231.1">
    <property type="nucleotide sequence ID" value="NZ_CP053989.1"/>
</dbReference>
<evidence type="ECO:0000313" key="8">
    <source>
        <dbReference type="Proteomes" id="UP000036045"/>
    </source>
</evidence>
<name>A0A0J1IRF4_NIACI</name>
<dbReference type="InterPro" id="IPR003018">
    <property type="entry name" value="GAF"/>
</dbReference>
<feature type="domain" description="Sigma-54 factor interaction" evidence="6">
    <location>
        <begin position="295"/>
        <end position="505"/>
    </location>
</feature>
<accession>A0A0J1IRF4</accession>
<dbReference type="Pfam" id="PF00158">
    <property type="entry name" value="Sigma54_activat"/>
    <property type="match status" value="1"/>
</dbReference>
<dbReference type="PATRIC" id="fig|1397.4.peg.456"/>
<comment type="caution">
    <text evidence="7">The sequence shown here is derived from an EMBL/GenBank/DDBJ whole genome shotgun (WGS) entry which is preliminary data.</text>
</comment>
<dbReference type="PROSITE" id="PS50045">
    <property type="entry name" value="SIGMA54_INTERACT_4"/>
    <property type="match status" value="1"/>
</dbReference>
<dbReference type="InterPro" id="IPR002078">
    <property type="entry name" value="Sigma_54_int"/>
</dbReference>
<dbReference type="InterPro" id="IPR029016">
    <property type="entry name" value="GAF-like_dom_sf"/>
</dbReference>
<dbReference type="SUPFAM" id="SSF46689">
    <property type="entry name" value="Homeodomain-like"/>
    <property type="match status" value="1"/>
</dbReference>
<reference evidence="7 8" key="1">
    <citation type="submission" date="2015-05" db="EMBL/GenBank/DDBJ databases">
        <title>Whole genome sequence and identification of bacterial endophytes from Costus igneus.</title>
        <authorList>
            <person name="Lee Y.P."/>
            <person name="Gan H.M."/>
            <person name="Eng W."/>
            <person name="Wheatley M.S."/>
            <person name="Caraballo A."/>
            <person name="Polter S."/>
            <person name="Savka M.A."/>
            <person name="Hudson A.O."/>
        </authorList>
    </citation>
    <scope>NUCLEOTIDE SEQUENCE [LARGE SCALE GENOMIC DNA]</scope>
    <source>
        <strain evidence="7 8">RIT379</strain>
    </source>
</reference>
<keyword evidence="8" id="KW-1185">Reference proteome</keyword>
<protein>
    <recommendedName>
        <fullName evidence="6">Sigma-54 factor interaction domain-containing protein</fullName>
    </recommendedName>
</protein>
<dbReference type="InterPro" id="IPR027417">
    <property type="entry name" value="P-loop_NTPase"/>
</dbReference>
<dbReference type="Gene3D" id="3.40.50.300">
    <property type="entry name" value="P-loop containing nucleotide triphosphate hydrolases"/>
    <property type="match status" value="1"/>
</dbReference>
<dbReference type="CDD" id="cd00009">
    <property type="entry name" value="AAA"/>
    <property type="match status" value="1"/>
</dbReference>
<keyword evidence="4" id="KW-0238">DNA-binding</keyword>
<proteinExistence type="predicted"/>
<evidence type="ECO:0000256" key="4">
    <source>
        <dbReference type="ARBA" id="ARBA00023125"/>
    </source>
</evidence>
<dbReference type="EMBL" id="LDPH01000001">
    <property type="protein sequence ID" value="KLV28537.1"/>
    <property type="molecule type" value="Genomic_DNA"/>
</dbReference>
<dbReference type="AlphaFoldDB" id="A0A0J1IRF4"/>
<evidence type="ECO:0000256" key="3">
    <source>
        <dbReference type="ARBA" id="ARBA00023015"/>
    </source>
</evidence>
<keyword evidence="1" id="KW-0547">Nucleotide-binding</keyword>
<dbReference type="Pfam" id="PF02954">
    <property type="entry name" value="HTH_8"/>
    <property type="match status" value="1"/>
</dbReference>
<dbReference type="InterPro" id="IPR002197">
    <property type="entry name" value="HTH_Fis"/>
</dbReference>
<keyword evidence="2" id="KW-0067">ATP-binding</keyword>
<sequence length="584" mass="68082">MTGKVDTKEVWTRFIQEGSLEPANLTPEIEESWHLCRQKGLNPHDGITDCILTPEEFEERLAENELLITLAKQNVKRLQKFLRGWRFVIILTDKDGYILYKEGENSISIAAETIRFKEGAKWGEIEVGTNAIGLAARYKKPMMVRGYEHFSKASQQWNCSAAPIFNQHKEMIGVLNVSSLYQSINQPYVLACVKLIADSISLDWKKKMHEDMEFLLRTTFQSSGQYIVCTIDKYICALPKNLQQKYQNWIGTSLSRFAQETGAVSAVHIPIMHHHRLIGYRIPLRAETSFVWNGSRGLSKSYKQVLESIKNVAPTDTTVHLVGETGVGKKFLASCIHENSPKSTAPFYKLHCSMLTKDILQRFLSTDLQRLTKKRHQVVEEATIFLEEIGELSISSQQMLLTILQEKERQHHKSYRFITSSTKDIRDLVEQGIIDQDLFYYIYAYPIYLTPLRERNEDILALIDYYCDKNNWHPEWRINWKLLFSKGQWYGNVRELYNTLDRCRILYKEDAPTEEQLYEQVMIAEKHMQKSYHRKDPKTKFEIQAITNALKKHHGNVSEATKELNMSRATLYRKIKKYQIKNFL</sequence>
<dbReference type="PRINTS" id="PR01590">
    <property type="entry name" value="HTHFIS"/>
</dbReference>
<evidence type="ECO:0000313" key="7">
    <source>
        <dbReference type="EMBL" id="KLV28537.1"/>
    </source>
</evidence>
<dbReference type="PANTHER" id="PTHR32071">
    <property type="entry name" value="TRANSCRIPTIONAL REGULATORY PROTEIN"/>
    <property type="match status" value="1"/>
</dbReference>
<evidence type="ECO:0000256" key="2">
    <source>
        <dbReference type="ARBA" id="ARBA00022840"/>
    </source>
</evidence>
<dbReference type="Pfam" id="PF25601">
    <property type="entry name" value="AAA_lid_14"/>
    <property type="match status" value="1"/>
</dbReference>
<dbReference type="OrthoDB" id="9771372at2"/>
<evidence type="ECO:0000259" key="6">
    <source>
        <dbReference type="PROSITE" id="PS50045"/>
    </source>
</evidence>
<dbReference type="GO" id="GO:0043565">
    <property type="term" value="F:sequence-specific DNA binding"/>
    <property type="evidence" value="ECO:0007669"/>
    <property type="project" value="InterPro"/>
</dbReference>
<dbReference type="Pfam" id="PF01590">
    <property type="entry name" value="GAF"/>
    <property type="match status" value="1"/>
</dbReference>
<dbReference type="Gene3D" id="1.10.10.60">
    <property type="entry name" value="Homeodomain-like"/>
    <property type="match status" value="1"/>
</dbReference>
<dbReference type="GO" id="GO:0006355">
    <property type="term" value="P:regulation of DNA-templated transcription"/>
    <property type="evidence" value="ECO:0007669"/>
    <property type="project" value="InterPro"/>
</dbReference>
<dbReference type="InterPro" id="IPR058031">
    <property type="entry name" value="AAA_lid_NorR"/>
</dbReference>
<gene>
    <name evidence="7" type="ORF">ABW02_02040</name>
</gene>
<dbReference type="InterPro" id="IPR009057">
    <property type="entry name" value="Homeodomain-like_sf"/>
</dbReference>
<organism evidence="7 8">
    <name type="scientific">Niallia circulans</name>
    <name type="common">Bacillus circulans</name>
    <dbReference type="NCBI Taxonomy" id="1397"/>
    <lineage>
        <taxon>Bacteria</taxon>
        <taxon>Bacillati</taxon>
        <taxon>Bacillota</taxon>
        <taxon>Bacilli</taxon>
        <taxon>Bacillales</taxon>
        <taxon>Bacillaceae</taxon>
        <taxon>Niallia</taxon>
    </lineage>
</organism>
<keyword evidence="5" id="KW-0804">Transcription</keyword>
<dbReference type="Gene3D" id="3.30.450.40">
    <property type="match status" value="1"/>
</dbReference>
<dbReference type="Proteomes" id="UP000036045">
    <property type="component" value="Unassembled WGS sequence"/>
</dbReference>
<evidence type="ECO:0000256" key="5">
    <source>
        <dbReference type="ARBA" id="ARBA00023163"/>
    </source>
</evidence>
<dbReference type="PANTHER" id="PTHR32071:SF101">
    <property type="entry name" value="ACETOIN DEHYDROGENASE OPERON TRANSCRIPTIONAL ACTIVATOR ACOR"/>
    <property type="match status" value="1"/>
</dbReference>
<dbReference type="GO" id="GO:0005524">
    <property type="term" value="F:ATP binding"/>
    <property type="evidence" value="ECO:0007669"/>
    <property type="project" value="UniProtKB-KW"/>
</dbReference>
<dbReference type="Gene3D" id="1.10.8.60">
    <property type="match status" value="1"/>
</dbReference>
<keyword evidence="3" id="KW-0805">Transcription regulation</keyword>
<dbReference type="SUPFAM" id="SSF52540">
    <property type="entry name" value="P-loop containing nucleoside triphosphate hydrolases"/>
    <property type="match status" value="1"/>
</dbReference>
<evidence type="ECO:0000256" key="1">
    <source>
        <dbReference type="ARBA" id="ARBA00022741"/>
    </source>
</evidence>